<accession>A0AAN8PSN6</accession>
<comment type="caution">
    <text evidence="1">The sequence shown here is derived from an EMBL/GenBank/DDBJ whole genome shotgun (WGS) entry which is preliminary data.</text>
</comment>
<organism evidence="1 2">
    <name type="scientific">Patella caerulea</name>
    <name type="common">Rayed Mediterranean limpet</name>
    <dbReference type="NCBI Taxonomy" id="87958"/>
    <lineage>
        <taxon>Eukaryota</taxon>
        <taxon>Metazoa</taxon>
        <taxon>Spiralia</taxon>
        <taxon>Lophotrochozoa</taxon>
        <taxon>Mollusca</taxon>
        <taxon>Gastropoda</taxon>
        <taxon>Patellogastropoda</taxon>
        <taxon>Patelloidea</taxon>
        <taxon>Patellidae</taxon>
        <taxon>Patella</taxon>
    </lineage>
</organism>
<dbReference type="AlphaFoldDB" id="A0AAN8PSN6"/>
<reference evidence="1 2" key="1">
    <citation type="submission" date="2024-01" db="EMBL/GenBank/DDBJ databases">
        <title>The genome of the rayed Mediterranean limpet Patella caerulea (Linnaeus, 1758).</title>
        <authorList>
            <person name="Anh-Thu Weber A."/>
            <person name="Halstead-Nussloch G."/>
        </authorList>
    </citation>
    <scope>NUCLEOTIDE SEQUENCE [LARGE SCALE GENOMIC DNA]</scope>
    <source>
        <strain evidence="1">AATW-2023a</strain>
        <tissue evidence="1">Whole specimen</tissue>
    </source>
</reference>
<keyword evidence="2" id="KW-1185">Reference proteome</keyword>
<dbReference type="Gene3D" id="3.30.70.1820">
    <property type="entry name" value="L1 transposable element, RRM domain"/>
    <property type="match status" value="1"/>
</dbReference>
<evidence type="ECO:0000313" key="1">
    <source>
        <dbReference type="EMBL" id="KAK6175890.1"/>
    </source>
</evidence>
<name>A0AAN8PSN6_PATCE</name>
<dbReference type="Proteomes" id="UP001347796">
    <property type="component" value="Unassembled WGS sequence"/>
</dbReference>
<evidence type="ECO:0000313" key="2">
    <source>
        <dbReference type="Proteomes" id="UP001347796"/>
    </source>
</evidence>
<protein>
    <submittedName>
        <fullName evidence="1">Uncharacterized protein</fullName>
    </submittedName>
</protein>
<gene>
    <name evidence="1" type="ORF">SNE40_014267</name>
</gene>
<dbReference type="EMBL" id="JAZGQO010000010">
    <property type="protein sequence ID" value="KAK6175890.1"/>
    <property type="molecule type" value="Genomic_DNA"/>
</dbReference>
<proteinExistence type="predicted"/>
<sequence>MFKKLLQLSIKELLQDNIKEFIKPLKEEIEDSKGQLLCCTLDLEQKIINDKDELEQYSRRNCVRINGIGENADENVEDVALEIFKSACPSFGHDHIENCHRVGRKRIQYNTEVETENGPRQIILRLSSYKTQKTTNE</sequence>